<evidence type="ECO:0008006" key="4">
    <source>
        <dbReference type="Google" id="ProtNLM"/>
    </source>
</evidence>
<proteinExistence type="predicted"/>
<dbReference type="Proteomes" id="UP001596060">
    <property type="component" value="Unassembled WGS sequence"/>
</dbReference>
<evidence type="ECO:0000313" key="2">
    <source>
        <dbReference type="EMBL" id="MFC5505592.1"/>
    </source>
</evidence>
<dbReference type="RefSeq" id="WP_067255164.1">
    <property type="nucleotide sequence ID" value="NZ_JBHSLU010000018.1"/>
</dbReference>
<keyword evidence="3" id="KW-1185">Reference proteome</keyword>
<comment type="caution">
    <text evidence="2">The sequence shown here is derived from an EMBL/GenBank/DDBJ whole genome shotgun (WGS) entry which is preliminary data.</text>
</comment>
<dbReference type="PROSITE" id="PS51257">
    <property type="entry name" value="PROKAR_LIPOPROTEIN"/>
    <property type="match status" value="1"/>
</dbReference>
<organism evidence="2 3">
    <name type="scientific">Bosea massiliensis</name>
    <dbReference type="NCBI Taxonomy" id="151419"/>
    <lineage>
        <taxon>Bacteria</taxon>
        <taxon>Pseudomonadati</taxon>
        <taxon>Pseudomonadota</taxon>
        <taxon>Alphaproteobacteria</taxon>
        <taxon>Hyphomicrobiales</taxon>
        <taxon>Boseaceae</taxon>
        <taxon>Bosea</taxon>
    </lineage>
</organism>
<dbReference type="EMBL" id="JBHSLU010000018">
    <property type="protein sequence ID" value="MFC5505592.1"/>
    <property type="molecule type" value="Genomic_DNA"/>
</dbReference>
<keyword evidence="1" id="KW-0732">Signal</keyword>
<feature type="chain" id="PRO_5045810425" description="Lipoprotein" evidence="1">
    <location>
        <begin position="18"/>
        <end position="100"/>
    </location>
</feature>
<feature type="signal peptide" evidence="1">
    <location>
        <begin position="1"/>
        <end position="17"/>
    </location>
</feature>
<evidence type="ECO:0000256" key="1">
    <source>
        <dbReference type="SAM" id="SignalP"/>
    </source>
</evidence>
<evidence type="ECO:0000313" key="3">
    <source>
        <dbReference type="Proteomes" id="UP001596060"/>
    </source>
</evidence>
<accession>A0ABW0P1K8</accession>
<name>A0ABW0P1K8_9HYPH</name>
<reference evidence="3" key="1">
    <citation type="journal article" date="2019" name="Int. J. Syst. Evol. Microbiol.">
        <title>The Global Catalogue of Microorganisms (GCM) 10K type strain sequencing project: providing services to taxonomists for standard genome sequencing and annotation.</title>
        <authorList>
            <consortium name="The Broad Institute Genomics Platform"/>
            <consortium name="The Broad Institute Genome Sequencing Center for Infectious Disease"/>
            <person name="Wu L."/>
            <person name="Ma J."/>
        </authorList>
    </citation>
    <scope>NUCLEOTIDE SEQUENCE [LARGE SCALE GENOMIC DNA]</scope>
    <source>
        <strain evidence="3">CCUG 43117</strain>
    </source>
</reference>
<gene>
    <name evidence="2" type="ORF">ACFPN9_10015</name>
</gene>
<protein>
    <recommendedName>
        <fullName evidence="4">Lipoprotein</fullName>
    </recommendedName>
</protein>
<sequence length="100" mass="10369">MKKPIAAAALLGTLALAACSTPQRLQPQPQPAGMPQITPTKRITVVGSEVILPDGTRAPMDATGGFLLPNGERVLRDARGALVLPNGNRCLPDGQGYVCP</sequence>